<reference evidence="2 3" key="1">
    <citation type="journal article" date="2018" name="Mol. Biol. Evol.">
        <title>Broad Genomic Sampling Reveals a Smut Pathogenic Ancestry of the Fungal Clade Ustilaginomycotina.</title>
        <authorList>
            <person name="Kijpornyongpan T."/>
            <person name="Mondo S.J."/>
            <person name="Barry K."/>
            <person name="Sandor L."/>
            <person name="Lee J."/>
            <person name="Lipzen A."/>
            <person name="Pangilinan J."/>
            <person name="LaButti K."/>
            <person name="Hainaut M."/>
            <person name="Henrissat B."/>
            <person name="Grigoriev I.V."/>
            <person name="Spatafora J.W."/>
            <person name="Aime M.C."/>
        </authorList>
    </citation>
    <scope>NUCLEOTIDE SEQUENCE [LARGE SCALE GENOMIC DNA]</scope>
    <source>
        <strain evidence="2 3">MCA 4186</strain>
    </source>
</reference>
<dbReference type="GeneID" id="37266648"/>
<feature type="region of interest" description="Disordered" evidence="1">
    <location>
        <begin position="1"/>
        <end position="31"/>
    </location>
</feature>
<feature type="region of interest" description="Disordered" evidence="1">
    <location>
        <begin position="88"/>
        <end position="115"/>
    </location>
</feature>
<protein>
    <submittedName>
        <fullName evidence="2">Uncharacterized protein</fullName>
    </submittedName>
</protein>
<keyword evidence="3" id="KW-1185">Reference proteome</keyword>
<sequence length="204" mass="21922">MLDAHDAARRVPQRQPAGRHDDAGSRQPQASCERAHAANFALSACLLRRVRRLSAAQLAPRKEHSTRLQAVLLAPVVCPPLPSWCAPPPRSSAARIHSSPSPDRARAPHNASPRNPCVRRARRVIAESRTHASTLLLSRLHPPHELQPEAASLVWRSGDPRPAAARIAAAARTARRRGSPAALPPISMPHAARQAAGGRRAAPP</sequence>
<dbReference type="RefSeq" id="XP_025595935.1">
    <property type="nucleotide sequence ID" value="XM_025739102.1"/>
</dbReference>
<evidence type="ECO:0000256" key="1">
    <source>
        <dbReference type="SAM" id="MobiDB-lite"/>
    </source>
</evidence>
<dbReference type="AlphaFoldDB" id="A0A316Z2Q6"/>
<feature type="region of interest" description="Disordered" evidence="1">
    <location>
        <begin position="171"/>
        <end position="204"/>
    </location>
</feature>
<feature type="compositionally biased region" description="Low complexity" evidence="1">
    <location>
        <begin position="191"/>
        <end position="204"/>
    </location>
</feature>
<gene>
    <name evidence="2" type="ORF">FA09DRAFT_136169</name>
</gene>
<name>A0A316Z2Q6_9BASI</name>
<evidence type="ECO:0000313" key="2">
    <source>
        <dbReference type="EMBL" id="PWN95656.1"/>
    </source>
</evidence>
<evidence type="ECO:0000313" key="3">
    <source>
        <dbReference type="Proteomes" id="UP000245946"/>
    </source>
</evidence>
<organism evidence="2 3">
    <name type="scientific">Tilletiopsis washingtonensis</name>
    <dbReference type="NCBI Taxonomy" id="58919"/>
    <lineage>
        <taxon>Eukaryota</taxon>
        <taxon>Fungi</taxon>
        <taxon>Dikarya</taxon>
        <taxon>Basidiomycota</taxon>
        <taxon>Ustilaginomycotina</taxon>
        <taxon>Exobasidiomycetes</taxon>
        <taxon>Entylomatales</taxon>
        <taxon>Entylomatales incertae sedis</taxon>
        <taxon>Tilletiopsis</taxon>
    </lineage>
</organism>
<accession>A0A316Z2Q6</accession>
<dbReference type="EMBL" id="KZ819303">
    <property type="protein sequence ID" value="PWN95656.1"/>
    <property type="molecule type" value="Genomic_DNA"/>
</dbReference>
<dbReference type="Proteomes" id="UP000245946">
    <property type="component" value="Unassembled WGS sequence"/>
</dbReference>
<proteinExistence type="predicted"/>